<reference evidence="1" key="1">
    <citation type="submission" date="2014-12" db="EMBL/GenBank/DDBJ databases">
        <title>Insight into the proteome of Arion vulgaris.</title>
        <authorList>
            <person name="Aradska J."/>
            <person name="Bulat T."/>
            <person name="Smidak R."/>
            <person name="Sarate P."/>
            <person name="Gangsoo J."/>
            <person name="Sialana F."/>
            <person name="Bilban M."/>
            <person name="Lubec G."/>
        </authorList>
    </citation>
    <scope>NUCLEOTIDE SEQUENCE</scope>
    <source>
        <tissue evidence="1">Skin</tissue>
    </source>
</reference>
<organism evidence="1">
    <name type="scientific">Arion vulgaris</name>
    <dbReference type="NCBI Taxonomy" id="1028688"/>
    <lineage>
        <taxon>Eukaryota</taxon>
        <taxon>Metazoa</taxon>
        <taxon>Spiralia</taxon>
        <taxon>Lophotrochozoa</taxon>
        <taxon>Mollusca</taxon>
        <taxon>Gastropoda</taxon>
        <taxon>Heterobranchia</taxon>
        <taxon>Euthyneura</taxon>
        <taxon>Panpulmonata</taxon>
        <taxon>Eupulmonata</taxon>
        <taxon>Stylommatophora</taxon>
        <taxon>Helicina</taxon>
        <taxon>Arionoidea</taxon>
        <taxon>Arionidae</taxon>
        <taxon>Arion</taxon>
    </lineage>
</organism>
<gene>
    <name evidence="1" type="primary">ORF139990</name>
</gene>
<accession>A0A0B7ASJ0</accession>
<evidence type="ECO:0000313" key="1">
    <source>
        <dbReference type="EMBL" id="CEK83964.1"/>
    </source>
</evidence>
<sequence>MVPGHAGVRGIEQADRLAGMATVSDGVAVGRNDILNALTVFSNRRVKGLRVPVTD</sequence>
<dbReference type="AlphaFoldDB" id="A0A0B7ASJ0"/>
<name>A0A0B7ASJ0_9EUPU</name>
<protein>
    <submittedName>
        <fullName evidence="1">Uncharacterized protein</fullName>
    </submittedName>
</protein>
<dbReference type="EMBL" id="HACG01037099">
    <property type="protein sequence ID" value="CEK83964.1"/>
    <property type="molecule type" value="Transcribed_RNA"/>
</dbReference>
<proteinExistence type="predicted"/>